<protein>
    <submittedName>
        <fullName evidence="1">Uncharacterized protein</fullName>
    </submittedName>
</protein>
<comment type="caution">
    <text evidence="1">The sequence shown here is derived from an EMBL/GenBank/DDBJ whole genome shotgun (WGS) entry which is preliminary data.</text>
</comment>
<reference evidence="1 2" key="1">
    <citation type="submission" date="2023-07" db="EMBL/GenBank/DDBJ databases">
        <title>Sorghum-associated microbial communities from plants grown in Nebraska, USA.</title>
        <authorList>
            <person name="Schachtman D."/>
        </authorList>
    </citation>
    <scope>NUCLEOTIDE SEQUENCE [LARGE SCALE GENOMIC DNA]</scope>
    <source>
        <strain evidence="1 2">4129</strain>
    </source>
</reference>
<dbReference type="EMBL" id="JAVDWQ010000018">
    <property type="protein sequence ID" value="MDR7212083.1"/>
    <property type="molecule type" value="Genomic_DNA"/>
</dbReference>
<evidence type="ECO:0000313" key="2">
    <source>
        <dbReference type="Proteomes" id="UP001269081"/>
    </source>
</evidence>
<dbReference type="RefSeq" id="WP_310283510.1">
    <property type="nucleotide sequence ID" value="NZ_JAVDWQ010000018.1"/>
</dbReference>
<gene>
    <name evidence="1" type="ORF">J2W48_004040</name>
</gene>
<proteinExistence type="predicted"/>
<organism evidence="1 2">
    <name type="scientific">Flavobacterium piscis</name>
    <dbReference type="NCBI Taxonomy" id="1114874"/>
    <lineage>
        <taxon>Bacteria</taxon>
        <taxon>Pseudomonadati</taxon>
        <taxon>Bacteroidota</taxon>
        <taxon>Flavobacteriia</taxon>
        <taxon>Flavobacteriales</taxon>
        <taxon>Flavobacteriaceae</taxon>
        <taxon>Flavobacterium</taxon>
    </lineage>
</organism>
<name>A0ABU1YD44_9FLAO</name>
<sequence length="51" mass="6062">MYTLQQTFEKSLEEYEGENAELLSIDDVVTKLLKELPNILPYGWRMSIWLL</sequence>
<evidence type="ECO:0000313" key="1">
    <source>
        <dbReference type="EMBL" id="MDR7212083.1"/>
    </source>
</evidence>
<keyword evidence="2" id="KW-1185">Reference proteome</keyword>
<accession>A0ABU1YD44</accession>
<dbReference type="Proteomes" id="UP001269081">
    <property type="component" value="Unassembled WGS sequence"/>
</dbReference>